<feature type="transmembrane region" description="Helical" evidence="5">
    <location>
        <begin position="49"/>
        <end position="68"/>
    </location>
</feature>
<dbReference type="PROSITE" id="PS50262">
    <property type="entry name" value="G_PROTEIN_RECEP_F1_2"/>
    <property type="match status" value="1"/>
</dbReference>
<dbReference type="WBParaSite" id="GPUH_0000323301-mRNA-1">
    <property type="protein sequence ID" value="GPUH_0000323301-mRNA-1"/>
    <property type="gene ID" value="GPUH_0000323301"/>
</dbReference>
<proteinExistence type="predicted"/>
<reference evidence="9" key="1">
    <citation type="submission" date="2016-06" db="UniProtKB">
        <authorList>
            <consortium name="WormBaseParasite"/>
        </authorList>
    </citation>
    <scope>IDENTIFICATION</scope>
</reference>
<dbReference type="Proteomes" id="UP000271098">
    <property type="component" value="Unassembled WGS sequence"/>
</dbReference>
<dbReference type="OrthoDB" id="9894375at2759"/>
<evidence type="ECO:0000313" key="9">
    <source>
        <dbReference type="WBParaSite" id="GPUH_0000323301-mRNA-1"/>
    </source>
</evidence>
<evidence type="ECO:0000259" key="6">
    <source>
        <dbReference type="PROSITE" id="PS50262"/>
    </source>
</evidence>
<dbReference type="Gene3D" id="1.20.1070.10">
    <property type="entry name" value="Rhodopsin 7-helix transmembrane proteins"/>
    <property type="match status" value="1"/>
</dbReference>
<organism evidence="9">
    <name type="scientific">Gongylonema pulchrum</name>
    <dbReference type="NCBI Taxonomy" id="637853"/>
    <lineage>
        <taxon>Eukaryota</taxon>
        <taxon>Metazoa</taxon>
        <taxon>Ecdysozoa</taxon>
        <taxon>Nematoda</taxon>
        <taxon>Chromadorea</taxon>
        <taxon>Rhabditida</taxon>
        <taxon>Spirurina</taxon>
        <taxon>Spiruromorpha</taxon>
        <taxon>Spiruroidea</taxon>
        <taxon>Gongylonematidae</taxon>
        <taxon>Gongylonema</taxon>
    </lineage>
</organism>
<evidence type="ECO:0000256" key="4">
    <source>
        <dbReference type="ARBA" id="ARBA00023136"/>
    </source>
</evidence>
<evidence type="ECO:0000256" key="5">
    <source>
        <dbReference type="SAM" id="Phobius"/>
    </source>
</evidence>
<evidence type="ECO:0000256" key="1">
    <source>
        <dbReference type="ARBA" id="ARBA00004370"/>
    </source>
</evidence>
<keyword evidence="2 5" id="KW-0812">Transmembrane</keyword>
<evidence type="ECO:0000313" key="7">
    <source>
        <dbReference type="EMBL" id="VDK38578.1"/>
    </source>
</evidence>
<protein>
    <submittedName>
        <fullName evidence="9">G_PROTEIN_RECEP_F1_2 domain-containing protein</fullName>
    </submittedName>
</protein>
<dbReference type="EMBL" id="UYRT01005380">
    <property type="protein sequence ID" value="VDK38578.1"/>
    <property type="molecule type" value="Genomic_DNA"/>
</dbReference>
<feature type="domain" description="G-protein coupled receptors family 1 profile" evidence="6">
    <location>
        <begin position="1"/>
        <end position="73"/>
    </location>
</feature>
<keyword evidence="4 5" id="KW-0472">Membrane</keyword>
<evidence type="ECO:0000313" key="8">
    <source>
        <dbReference type="Proteomes" id="UP000271098"/>
    </source>
</evidence>
<evidence type="ECO:0000256" key="2">
    <source>
        <dbReference type="ARBA" id="ARBA00022692"/>
    </source>
</evidence>
<comment type="subcellular location">
    <subcellularLocation>
        <location evidence="1">Membrane</location>
    </subcellularLocation>
</comment>
<dbReference type="SUPFAM" id="SSF81321">
    <property type="entry name" value="Family A G protein-coupled receptor-like"/>
    <property type="match status" value="1"/>
</dbReference>
<feature type="transmembrane region" description="Helical" evidence="5">
    <location>
        <begin position="12"/>
        <end position="37"/>
    </location>
</feature>
<accession>A0A183D3D7</accession>
<keyword evidence="8" id="KW-1185">Reference proteome</keyword>
<gene>
    <name evidence="7" type="ORF">GPUH_LOCUS3228</name>
</gene>
<evidence type="ECO:0000256" key="3">
    <source>
        <dbReference type="ARBA" id="ARBA00022989"/>
    </source>
</evidence>
<dbReference type="GO" id="GO:0016020">
    <property type="term" value="C:membrane"/>
    <property type="evidence" value="ECO:0007669"/>
    <property type="project" value="UniProtKB-SubCell"/>
</dbReference>
<reference evidence="7 8" key="2">
    <citation type="submission" date="2018-11" db="EMBL/GenBank/DDBJ databases">
        <authorList>
            <consortium name="Pathogen Informatics"/>
        </authorList>
    </citation>
    <scope>NUCLEOTIDE SEQUENCE [LARGE SCALE GENOMIC DNA]</scope>
</reference>
<name>A0A183D3D7_9BILA</name>
<dbReference type="AlphaFoldDB" id="A0A183D3D7"/>
<dbReference type="InterPro" id="IPR017452">
    <property type="entry name" value="GPCR_Rhodpsn_7TM"/>
</dbReference>
<sequence>MKSSATTRKRRTVVTSGLIFGTFLIGWLPASLLYVLTAQGMPLHYVRSIWLNIFALTTLVLIMVKSLTNPIIYANSLK</sequence>
<keyword evidence="3 5" id="KW-1133">Transmembrane helix</keyword>